<dbReference type="Proteomes" id="UP001295469">
    <property type="component" value="Chromosome C04"/>
</dbReference>
<reference evidence="1" key="1">
    <citation type="submission" date="2021-01" db="EMBL/GenBank/DDBJ databases">
        <authorList>
            <consortium name="Genoscope - CEA"/>
            <person name="William W."/>
        </authorList>
    </citation>
    <scope>NUCLEOTIDE SEQUENCE</scope>
</reference>
<proteinExistence type="predicted"/>
<evidence type="ECO:0000313" key="1">
    <source>
        <dbReference type="EMBL" id="CAF1864336.1"/>
    </source>
</evidence>
<accession>A0A816JVJ5</accession>
<dbReference type="AlphaFoldDB" id="A0A816JVJ5"/>
<sequence length="118" mass="13156">MTILLLSCSLSVSNSPAILGIRKKKPSINTNSRPKTLIARIAKNPQSKEKKKKARHILYMHLVFECVNGIVRVSDTSAVHSSHPSLPLFLQINLQTPCSLPFHHTAVLCGYRWHICSS</sequence>
<dbReference type="EMBL" id="HG994368">
    <property type="protein sequence ID" value="CAF1864336.1"/>
    <property type="molecule type" value="Genomic_DNA"/>
</dbReference>
<organism evidence="1">
    <name type="scientific">Brassica napus</name>
    <name type="common">Rape</name>
    <dbReference type="NCBI Taxonomy" id="3708"/>
    <lineage>
        <taxon>Eukaryota</taxon>
        <taxon>Viridiplantae</taxon>
        <taxon>Streptophyta</taxon>
        <taxon>Embryophyta</taxon>
        <taxon>Tracheophyta</taxon>
        <taxon>Spermatophyta</taxon>
        <taxon>Magnoliopsida</taxon>
        <taxon>eudicotyledons</taxon>
        <taxon>Gunneridae</taxon>
        <taxon>Pentapetalae</taxon>
        <taxon>rosids</taxon>
        <taxon>malvids</taxon>
        <taxon>Brassicales</taxon>
        <taxon>Brassicaceae</taxon>
        <taxon>Brassiceae</taxon>
        <taxon>Brassica</taxon>
    </lineage>
</organism>
<gene>
    <name evidence="1" type="ORF">DARMORV10_C04P58960.1</name>
</gene>
<protein>
    <submittedName>
        <fullName evidence="1">(rape) hypothetical protein</fullName>
    </submittedName>
</protein>
<name>A0A816JVJ5_BRANA</name>